<evidence type="ECO:0000256" key="5">
    <source>
        <dbReference type="ARBA" id="ARBA00022977"/>
    </source>
</evidence>
<evidence type="ECO:0000256" key="10">
    <source>
        <dbReference type="RuleBase" id="RU003826"/>
    </source>
</evidence>
<feature type="binding site" evidence="9">
    <location>
        <begin position="143"/>
        <end position="147"/>
    </location>
    <ligand>
        <name>4-amino-2-methyl-5-(diphosphooxymethyl)pyrimidine</name>
        <dbReference type="ChEBI" id="CHEBI:57841"/>
    </ligand>
</feature>
<dbReference type="GO" id="GO:0004789">
    <property type="term" value="F:thiamine-phosphate diphosphorylase activity"/>
    <property type="evidence" value="ECO:0007669"/>
    <property type="project" value="UniProtKB-UniRule"/>
</dbReference>
<reference evidence="14 15" key="1">
    <citation type="submission" date="2018-09" db="EMBL/GenBank/DDBJ databases">
        <title>Metagenome Assembled Genomes from an Advanced Water Purification Facility.</title>
        <authorList>
            <person name="Stamps B.W."/>
            <person name="Spear J.R."/>
        </authorList>
    </citation>
    <scope>NUCLEOTIDE SEQUENCE [LARGE SCALE GENOMIC DNA]</scope>
    <source>
        <strain evidence="14">Bin_52_1</strain>
    </source>
</reference>
<evidence type="ECO:0000256" key="7">
    <source>
        <dbReference type="ARBA" id="ARBA00047851"/>
    </source>
</evidence>
<dbReference type="Pfam" id="PF02581">
    <property type="entry name" value="TMP-TENI"/>
    <property type="match status" value="1"/>
</dbReference>
<proteinExistence type="inferred from homology"/>
<evidence type="ECO:0000256" key="4">
    <source>
        <dbReference type="ARBA" id="ARBA00022842"/>
    </source>
</evidence>
<dbReference type="Proteomes" id="UP000321110">
    <property type="component" value="Unassembled WGS sequence"/>
</dbReference>
<dbReference type="InterPro" id="IPR034291">
    <property type="entry name" value="TMP_synthase"/>
</dbReference>
<evidence type="ECO:0000256" key="12">
    <source>
        <dbReference type="SAM" id="MobiDB-lite"/>
    </source>
</evidence>
<keyword evidence="2 9" id="KW-0808">Transferase</keyword>
<comment type="function">
    <text evidence="9">Condenses 4-methyl-5-(beta-hydroxyethyl)thiazole monophosphate (THZ-P) and 2-methyl-4-amino-5-hydroxymethyl pyrimidine pyrophosphate (HMP-PP) to form thiamine monophosphate (TMP).</text>
</comment>
<accession>A0A5C7VPV0</accession>
<dbReference type="EMBL" id="SSFO01000314">
    <property type="protein sequence ID" value="TXI27059.1"/>
    <property type="molecule type" value="Genomic_DNA"/>
</dbReference>
<dbReference type="PANTHER" id="PTHR20857">
    <property type="entry name" value="THIAMINE-PHOSPHATE PYROPHOSPHORYLASE"/>
    <property type="match status" value="1"/>
</dbReference>
<dbReference type="CDD" id="cd00564">
    <property type="entry name" value="TMP_TenI"/>
    <property type="match status" value="1"/>
</dbReference>
<feature type="binding site" evidence="9">
    <location>
        <begin position="240"/>
        <end position="242"/>
    </location>
    <ligand>
        <name>2-[(2R,5Z)-2-carboxy-4-methylthiazol-5(2H)-ylidene]ethyl phosphate</name>
        <dbReference type="ChEBI" id="CHEBI:62899"/>
    </ligand>
</feature>
<comment type="catalytic activity">
    <reaction evidence="7 9 10">
        <text>2-(2-carboxy-4-methylthiazol-5-yl)ethyl phosphate + 4-amino-2-methyl-5-(diphosphooxymethyl)pyrimidine + 2 H(+) = thiamine phosphate + CO2 + diphosphate</text>
        <dbReference type="Rhea" id="RHEA:47848"/>
        <dbReference type="ChEBI" id="CHEBI:15378"/>
        <dbReference type="ChEBI" id="CHEBI:16526"/>
        <dbReference type="ChEBI" id="CHEBI:33019"/>
        <dbReference type="ChEBI" id="CHEBI:37575"/>
        <dbReference type="ChEBI" id="CHEBI:57841"/>
        <dbReference type="ChEBI" id="CHEBI:62890"/>
        <dbReference type="EC" id="2.5.1.3"/>
    </reaction>
</comment>
<feature type="binding site" evidence="9">
    <location>
        <position position="243"/>
    </location>
    <ligand>
        <name>4-amino-2-methyl-5-(diphosphooxymethyl)pyrimidine</name>
        <dbReference type="ChEBI" id="CHEBI:57841"/>
    </ligand>
</feature>
<feature type="binding site" evidence="9">
    <location>
        <position position="270"/>
    </location>
    <ligand>
        <name>2-[(2R,5Z)-2-carboxy-4-methylthiazol-5(2H)-ylidene]ethyl phosphate</name>
        <dbReference type="ChEBI" id="CHEBI:62899"/>
    </ligand>
</feature>
<feature type="binding site" evidence="9">
    <location>
        <position position="194"/>
    </location>
    <ligand>
        <name>Mg(2+)</name>
        <dbReference type="ChEBI" id="CHEBI:18420"/>
    </ligand>
</feature>
<evidence type="ECO:0000256" key="6">
    <source>
        <dbReference type="ARBA" id="ARBA00047334"/>
    </source>
</evidence>
<comment type="caution">
    <text evidence="14">The sequence shown here is derived from an EMBL/GenBank/DDBJ whole genome shotgun (WGS) entry which is preliminary data.</text>
</comment>
<dbReference type="UniPathway" id="UPA00060">
    <property type="reaction ID" value="UER00141"/>
</dbReference>
<evidence type="ECO:0000256" key="8">
    <source>
        <dbReference type="ARBA" id="ARBA00047883"/>
    </source>
</evidence>
<keyword evidence="5 9" id="KW-0784">Thiamine biosynthesis</keyword>
<dbReference type="EC" id="2.5.1.3" evidence="9"/>
<evidence type="ECO:0000313" key="15">
    <source>
        <dbReference type="Proteomes" id="UP000321110"/>
    </source>
</evidence>
<evidence type="ECO:0000256" key="9">
    <source>
        <dbReference type="HAMAP-Rule" id="MF_00097"/>
    </source>
</evidence>
<feature type="region of interest" description="Disordered" evidence="12">
    <location>
        <begin position="1"/>
        <end position="74"/>
    </location>
</feature>
<evidence type="ECO:0000256" key="1">
    <source>
        <dbReference type="ARBA" id="ARBA00005165"/>
    </source>
</evidence>
<feature type="binding site" evidence="9">
    <location>
        <position position="176"/>
    </location>
    <ligand>
        <name>Mg(2+)</name>
        <dbReference type="ChEBI" id="CHEBI:18420"/>
    </ligand>
</feature>
<comment type="catalytic activity">
    <reaction evidence="8 9 10">
        <text>2-[(2R,5Z)-2-carboxy-4-methylthiazol-5(2H)-ylidene]ethyl phosphate + 4-amino-2-methyl-5-(diphosphooxymethyl)pyrimidine + 2 H(+) = thiamine phosphate + CO2 + diphosphate</text>
        <dbReference type="Rhea" id="RHEA:47844"/>
        <dbReference type="ChEBI" id="CHEBI:15378"/>
        <dbReference type="ChEBI" id="CHEBI:16526"/>
        <dbReference type="ChEBI" id="CHEBI:33019"/>
        <dbReference type="ChEBI" id="CHEBI:37575"/>
        <dbReference type="ChEBI" id="CHEBI:57841"/>
        <dbReference type="ChEBI" id="CHEBI:62899"/>
        <dbReference type="EC" id="2.5.1.3"/>
    </reaction>
</comment>
<name>A0A5C7VPV0_AQUAC</name>
<dbReference type="InterPro" id="IPR036206">
    <property type="entry name" value="ThiamineP_synth_sf"/>
</dbReference>
<keyword evidence="4 9" id="KW-0460">Magnesium</keyword>
<dbReference type="GO" id="GO:0009228">
    <property type="term" value="P:thiamine biosynthetic process"/>
    <property type="evidence" value="ECO:0007669"/>
    <property type="project" value="UniProtKB-KW"/>
</dbReference>
<evidence type="ECO:0000259" key="13">
    <source>
        <dbReference type="Pfam" id="PF02581"/>
    </source>
</evidence>
<sequence length="316" mass="33421">MRGEALGLLSAPADHRRPRRRGRGAQPPLRTRRRLPHLHLRAPTGQLPRLRLHPGQHPGRAPGPGRGSGQRRTQCPRLHLAHPARCRTARPRPVRAAPPAPGLLLVSSPLRGLYAITDSQLLADGRLLPYVEAALKGGARLLQYRDKSADQARRLREASALAELCARHGAELIINDDAELAARLGVGLHLGQGDGSLSAARALLGPRAIIGATCHASLTLAEQAAREGASYIAFGRFFTSQTKPGAPSATPELLEQARARFALPITAIGGVGLDNGAELISRGADLLAVVHALFSAPSATEVEARARAFGALFTAS</sequence>
<gene>
    <name evidence="9" type="primary">thiE</name>
    <name evidence="14" type="ORF">E6Q69_18585</name>
</gene>
<dbReference type="HAMAP" id="MF_00097">
    <property type="entry name" value="TMP_synthase"/>
    <property type="match status" value="1"/>
</dbReference>
<evidence type="ECO:0000256" key="3">
    <source>
        <dbReference type="ARBA" id="ARBA00022723"/>
    </source>
</evidence>
<comment type="caution">
    <text evidence="9">Lacks conserved residue(s) required for the propagation of feature annotation.</text>
</comment>
<dbReference type="GO" id="GO:0005737">
    <property type="term" value="C:cytoplasm"/>
    <property type="evidence" value="ECO:0007669"/>
    <property type="project" value="TreeGrafter"/>
</dbReference>
<feature type="binding site" evidence="9">
    <location>
        <position position="213"/>
    </location>
    <ligand>
        <name>4-amino-2-methyl-5-(diphosphooxymethyl)pyrimidine</name>
        <dbReference type="ChEBI" id="CHEBI:57841"/>
    </ligand>
</feature>
<dbReference type="Gene3D" id="3.20.20.70">
    <property type="entry name" value="Aldolase class I"/>
    <property type="match status" value="1"/>
</dbReference>
<evidence type="ECO:0000313" key="14">
    <source>
        <dbReference type="EMBL" id="TXI27059.1"/>
    </source>
</evidence>
<comment type="cofactor">
    <cofactor evidence="9">
        <name>Mg(2+)</name>
        <dbReference type="ChEBI" id="CHEBI:18420"/>
    </cofactor>
    <text evidence="9">Binds 1 Mg(2+) ion per subunit.</text>
</comment>
<organism evidence="14 15">
    <name type="scientific">Aquipseudomonas alcaligenes</name>
    <name type="common">Pseudomonas alcaligenes</name>
    <dbReference type="NCBI Taxonomy" id="43263"/>
    <lineage>
        <taxon>Bacteria</taxon>
        <taxon>Pseudomonadati</taxon>
        <taxon>Pseudomonadota</taxon>
        <taxon>Gammaproteobacteria</taxon>
        <taxon>Pseudomonadales</taxon>
        <taxon>Pseudomonadaceae</taxon>
        <taxon>Aquipseudomonas</taxon>
    </lineage>
</organism>
<evidence type="ECO:0000256" key="2">
    <source>
        <dbReference type="ARBA" id="ARBA00022679"/>
    </source>
</evidence>
<comment type="catalytic activity">
    <reaction evidence="6 9 10">
        <text>4-methyl-5-(2-phosphooxyethyl)-thiazole + 4-amino-2-methyl-5-(diphosphooxymethyl)pyrimidine + H(+) = thiamine phosphate + diphosphate</text>
        <dbReference type="Rhea" id="RHEA:22328"/>
        <dbReference type="ChEBI" id="CHEBI:15378"/>
        <dbReference type="ChEBI" id="CHEBI:33019"/>
        <dbReference type="ChEBI" id="CHEBI:37575"/>
        <dbReference type="ChEBI" id="CHEBI:57841"/>
        <dbReference type="ChEBI" id="CHEBI:58296"/>
        <dbReference type="EC" id="2.5.1.3"/>
    </reaction>
</comment>
<comment type="pathway">
    <text evidence="1 9 11">Cofactor biosynthesis; thiamine diphosphate biosynthesis; thiamine phosphate from 4-amino-2-methyl-5-diphosphomethylpyrimidine and 4-methyl-5-(2-phosphoethyl)-thiazole: step 1/1.</text>
</comment>
<dbReference type="NCBIfam" id="TIGR00693">
    <property type="entry name" value="thiE"/>
    <property type="match status" value="1"/>
</dbReference>
<dbReference type="InterPro" id="IPR022998">
    <property type="entry name" value="ThiamineP_synth_TenI"/>
</dbReference>
<dbReference type="GO" id="GO:0000287">
    <property type="term" value="F:magnesium ion binding"/>
    <property type="evidence" value="ECO:0007669"/>
    <property type="project" value="UniProtKB-UniRule"/>
</dbReference>
<dbReference type="SUPFAM" id="SSF51391">
    <property type="entry name" value="Thiamin phosphate synthase"/>
    <property type="match status" value="1"/>
</dbReference>
<keyword evidence="3 9" id="KW-0479">Metal-binding</keyword>
<dbReference type="InterPro" id="IPR013785">
    <property type="entry name" value="Aldolase_TIM"/>
</dbReference>
<feature type="compositionally biased region" description="Basic residues" evidence="12">
    <location>
        <begin position="30"/>
        <end position="40"/>
    </location>
</feature>
<evidence type="ECO:0000256" key="11">
    <source>
        <dbReference type="RuleBase" id="RU004253"/>
    </source>
</evidence>
<protein>
    <recommendedName>
        <fullName evidence="9">Thiamine-phosphate synthase</fullName>
        <shortName evidence="9">TP synthase</shortName>
        <shortName evidence="9">TPS</shortName>
        <ecNumber evidence="9">2.5.1.3</ecNumber>
    </recommendedName>
    <alternativeName>
        <fullName evidence="9">Thiamine-phosphate pyrophosphorylase</fullName>
        <shortName evidence="9">TMP pyrophosphorylase</shortName>
        <shortName evidence="9">TMP-PPase</shortName>
    </alternativeName>
</protein>
<dbReference type="PANTHER" id="PTHR20857:SF15">
    <property type="entry name" value="THIAMINE-PHOSPHATE SYNTHASE"/>
    <property type="match status" value="1"/>
</dbReference>
<comment type="similarity">
    <text evidence="9 10">Belongs to the thiamine-phosphate synthase family.</text>
</comment>
<dbReference type="GO" id="GO:0009229">
    <property type="term" value="P:thiamine diphosphate biosynthetic process"/>
    <property type="evidence" value="ECO:0007669"/>
    <property type="project" value="UniProtKB-UniRule"/>
</dbReference>
<feature type="domain" description="Thiamine phosphate synthase/TenI" evidence="13">
    <location>
        <begin position="113"/>
        <end position="293"/>
    </location>
</feature>
<dbReference type="AlphaFoldDB" id="A0A5C7VPV0"/>
<feature type="binding site" evidence="9">
    <location>
        <position position="175"/>
    </location>
    <ligand>
        <name>4-amino-2-methyl-5-(diphosphooxymethyl)pyrimidine</name>
        <dbReference type="ChEBI" id="CHEBI:57841"/>
    </ligand>
</feature>